<sequence>MLLCLAKVLTTKHADPVTQPRSAGLKPLTSSHVSCFCFMMKKEAKMDEHVKNPSDKTPVLLY</sequence>
<reference evidence="2" key="1">
    <citation type="journal article" date="2016" name="Nature">
        <title>The genome of the seagrass Zostera marina reveals angiosperm adaptation to the sea.</title>
        <authorList>
            <person name="Olsen J.L."/>
            <person name="Rouze P."/>
            <person name="Verhelst B."/>
            <person name="Lin Y.-C."/>
            <person name="Bayer T."/>
            <person name="Collen J."/>
            <person name="Dattolo E."/>
            <person name="De Paoli E."/>
            <person name="Dittami S."/>
            <person name="Maumus F."/>
            <person name="Michel G."/>
            <person name="Kersting A."/>
            <person name="Lauritano C."/>
            <person name="Lohaus R."/>
            <person name="Toepel M."/>
            <person name="Tonon T."/>
            <person name="Vanneste K."/>
            <person name="Amirebrahimi M."/>
            <person name="Brakel J."/>
            <person name="Bostroem C."/>
            <person name="Chovatia M."/>
            <person name="Grimwood J."/>
            <person name="Jenkins J.W."/>
            <person name="Jueterbock A."/>
            <person name="Mraz A."/>
            <person name="Stam W.T."/>
            <person name="Tice H."/>
            <person name="Bornberg-Bauer E."/>
            <person name="Green P.J."/>
            <person name="Pearson G.A."/>
            <person name="Procaccini G."/>
            <person name="Duarte C.M."/>
            <person name="Schmutz J."/>
            <person name="Reusch T.B.H."/>
            <person name="Van de Peer Y."/>
        </authorList>
    </citation>
    <scope>NUCLEOTIDE SEQUENCE [LARGE SCALE GENOMIC DNA]</scope>
    <source>
        <strain evidence="2">cv. Finnish</strain>
    </source>
</reference>
<gene>
    <name evidence="1" type="ORF">ZOSMA_57G00240</name>
</gene>
<evidence type="ECO:0000313" key="1">
    <source>
        <dbReference type="EMBL" id="KMZ60689.1"/>
    </source>
</evidence>
<protein>
    <submittedName>
        <fullName evidence="1">Uncharacterized protein</fullName>
    </submittedName>
</protein>
<organism evidence="1 2">
    <name type="scientific">Zostera marina</name>
    <name type="common">Eelgrass</name>
    <dbReference type="NCBI Taxonomy" id="29655"/>
    <lineage>
        <taxon>Eukaryota</taxon>
        <taxon>Viridiplantae</taxon>
        <taxon>Streptophyta</taxon>
        <taxon>Embryophyta</taxon>
        <taxon>Tracheophyta</taxon>
        <taxon>Spermatophyta</taxon>
        <taxon>Magnoliopsida</taxon>
        <taxon>Liliopsida</taxon>
        <taxon>Zosteraceae</taxon>
        <taxon>Zostera</taxon>
    </lineage>
</organism>
<comment type="caution">
    <text evidence="1">The sequence shown here is derived from an EMBL/GenBank/DDBJ whole genome shotgun (WGS) entry which is preliminary data.</text>
</comment>
<keyword evidence="2" id="KW-1185">Reference proteome</keyword>
<dbReference type="AlphaFoldDB" id="A0A0K9NVA3"/>
<dbReference type="Proteomes" id="UP000036987">
    <property type="component" value="Unassembled WGS sequence"/>
</dbReference>
<name>A0A0K9NVA3_ZOSMR</name>
<evidence type="ECO:0000313" key="2">
    <source>
        <dbReference type="Proteomes" id="UP000036987"/>
    </source>
</evidence>
<accession>A0A0K9NVA3</accession>
<dbReference type="EMBL" id="LFYR01001587">
    <property type="protein sequence ID" value="KMZ60689.1"/>
    <property type="molecule type" value="Genomic_DNA"/>
</dbReference>
<proteinExistence type="predicted"/>